<dbReference type="EMBL" id="AXCM01000559">
    <property type="status" value="NOT_ANNOTATED_CDS"/>
    <property type="molecule type" value="Genomic_DNA"/>
</dbReference>
<accession>A0A182MLG4</accession>
<dbReference type="PANTHER" id="PTHR43686">
    <property type="entry name" value="SULFURTRANSFERASE-RELATED"/>
    <property type="match status" value="1"/>
</dbReference>
<evidence type="ECO:0000313" key="2">
    <source>
        <dbReference type="Proteomes" id="UP000075883"/>
    </source>
</evidence>
<dbReference type="AlphaFoldDB" id="A0A182MLG4"/>
<organism evidence="1 2">
    <name type="scientific">Anopheles culicifacies</name>
    <dbReference type="NCBI Taxonomy" id="139723"/>
    <lineage>
        <taxon>Eukaryota</taxon>
        <taxon>Metazoa</taxon>
        <taxon>Ecdysozoa</taxon>
        <taxon>Arthropoda</taxon>
        <taxon>Hexapoda</taxon>
        <taxon>Insecta</taxon>
        <taxon>Pterygota</taxon>
        <taxon>Neoptera</taxon>
        <taxon>Endopterygota</taxon>
        <taxon>Diptera</taxon>
        <taxon>Nematocera</taxon>
        <taxon>Culicoidea</taxon>
        <taxon>Culicidae</taxon>
        <taxon>Anophelinae</taxon>
        <taxon>Anopheles</taxon>
        <taxon>culicifacies species complex</taxon>
    </lineage>
</organism>
<keyword evidence="2" id="KW-1185">Reference proteome</keyword>
<evidence type="ECO:0000313" key="1">
    <source>
        <dbReference type="EnsemblMetazoa" id="ACUA021119-PA"/>
    </source>
</evidence>
<dbReference type="InterPro" id="IPR014729">
    <property type="entry name" value="Rossmann-like_a/b/a_fold"/>
</dbReference>
<protein>
    <submittedName>
        <fullName evidence="1">Uncharacterized protein</fullName>
    </submittedName>
</protein>
<proteinExistence type="predicted"/>
<sequence length="252" mass="28103">MHQTVSGSDISGTQLDLLVLAALDEYQMLQEGDRVLVCLSGSSSSLCLLHLLHQFCQTRQLKVNLAAITVGGGDCGVDPRTLMLYLKELGVTYFYEPLASQHESVSEQLMHHARHRQYNVLAMGSTLDKLADRFLSSLLYRGELCALQAVQRSDETSKSPEGDVRIIRPLLFLREKTFEEFATAQGIPCRSSNVLTGSGGGDTLRELLHKQELINPLVYHNIRNALRPILSLRTEASKSAYEMLRNSLNTRE</sequence>
<dbReference type="VEuPathDB" id="VectorBase:ACUA021119"/>
<dbReference type="SUPFAM" id="SSF52402">
    <property type="entry name" value="Adenine nucleotide alpha hydrolases-like"/>
    <property type="match status" value="1"/>
</dbReference>
<dbReference type="PANTHER" id="PTHR43686:SF1">
    <property type="entry name" value="AMINOTRAN_5 DOMAIN-CONTAINING PROTEIN"/>
    <property type="match status" value="1"/>
</dbReference>
<dbReference type="Gene3D" id="3.40.50.620">
    <property type="entry name" value="HUPs"/>
    <property type="match status" value="1"/>
</dbReference>
<dbReference type="Proteomes" id="UP000075883">
    <property type="component" value="Unassembled WGS sequence"/>
</dbReference>
<reference evidence="1" key="2">
    <citation type="submission" date="2020-05" db="UniProtKB">
        <authorList>
            <consortium name="EnsemblMetazoa"/>
        </authorList>
    </citation>
    <scope>IDENTIFICATION</scope>
    <source>
        <strain evidence="1">A-37</strain>
    </source>
</reference>
<reference evidence="2" key="1">
    <citation type="submission" date="2013-09" db="EMBL/GenBank/DDBJ databases">
        <title>The Genome Sequence of Anopheles culicifacies species A.</title>
        <authorList>
            <consortium name="The Broad Institute Genomics Platform"/>
            <person name="Neafsey D.E."/>
            <person name="Besansky N."/>
            <person name="Howell P."/>
            <person name="Walton C."/>
            <person name="Young S.K."/>
            <person name="Zeng Q."/>
            <person name="Gargeya S."/>
            <person name="Fitzgerald M."/>
            <person name="Haas B."/>
            <person name="Abouelleil A."/>
            <person name="Allen A.W."/>
            <person name="Alvarado L."/>
            <person name="Arachchi H.M."/>
            <person name="Berlin A.M."/>
            <person name="Chapman S.B."/>
            <person name="Gainer-Dewar J."/>
            <person name="Goldberg J."/>
            <person name="Griggs A."/>
            <person name="Gujja S."/>
            <person name="Hansen M."/>
            <person name="Howarth C."/>
            <person name="Imamovic A."/>
            <person name="Ireland A."/>
            <person name="Larimer J."/>
            <person name="McCowan C."/>
            <person name="Murphy C."/>
            <person name="Pearson M."/>
            <person name="Poon T.W."/>
            <person name="Priest M."/>
            <person name="Roberts A."/>
            <person name="Saif S."/>
            <person name="Shea T."/>
            <person name="Sisk P."/>
            <person name="Sykes S."/>
            <person name="Wortman J."/>
            <person name="Nusbaum C."/>
            <person name="Birren B."/>
        </authorList>
    </citation>
    <scope>NUCLEOTIDE SEQUENCE [LARGE SCALE GENOMIC DNA]</scope>
    <source>
        <strain evidence="2">A-37</strain>
    </source>
</reference>
<dbReference type="EnsemblMetazoa" id="ACUA021119-RA">
    <property type="protein sequence ID" value="ACUA021119-PA"/>
    <property type="gene ID" value="ACUA021119"/>
</dbReference>
<dbReference type="STRING" id="139723.A0A182MLG4"/>
<name>A0A182MLG4_9DIPT</name>